<name>A0A848K5M8_9NOCA</name>
<dbReference type="Gene3D" id="3.30.450.20">
    <property type="entry name" value="PAS domain"/>
    <property type="match status" value="1"/>
</dbReference>
<dbReference type="Proteomes" id="UP000535543">
    <property type="component" value="Unassembled WGS sequence"/>
</dbReference>
<dbReference type="PANTHER" id="PTHR44757:SF2">
    <property type="entry name" value="BIOFILM ARCHITECTURE MAINTENANCE PROTEIN MBAA"/>
    <property type="match status" value="1"/>
</dbReference>
<dbReference type="NCBIfam" id="TIGR00229">
    <property type="entry name" value="sensory_box"/>
    <property type="match status" value="1"/>
</dbReference>
<protein>
    <submittedName>
        <fullName evidence="4">Diguanylate cyclase</fullName>
    </submittedName>
</protein>
<evidence type="ECO:0000259" key="1">
    <source>
        <dbReference type="PROSITE" id="PS50112"/>
    </source>
</evidence>
<dbReference type="InterPro" id="IPR000014">
    <property type="entry name" value="PAS"/>
</dbReference>
<dbReference type="Pfam" id="PF00990">
    <property type="entry name" value="GGDEF"/>
    <property type="match status" value="1"/>
</dbReference>
<evidence type="ECO:0000313" key="5">
    <source>
        <dbReference type="Proteomes" id="UP000535543"/>
    </source>
</evidence>
<dbReference type="InterPro" id="IPR035965">
    <property type="entry name" value="PAS-like_dom_sf"/>
</dbReference>
<reference evidence="4 5" key="1">
    <citation type="submission" date="2019-05" db="EMBL/GenBank/DDBJ databases">
        <authorList>
            <person name="Lee S.D."/>
        </authorList>
    </citation>
    <scope>NUCLEOTIDE SEQUENCE [LARGE SCALE GENOMIC DNA]</scope>
    <source>
        <strain evidence="4 5">YC2-7</strain>
    </source>
</reference>
<dbReference type="SUPFAM" id="SSF55785">
    <property type="entry name" value="PYP-like sensor domain (PAS domain)"/>
    <property type="match status" value="1"/>
</dbReference>
<dbReference type="Gene3D" id="3.30.70.270">
    <property type="match status" value="1"/>
</dbReference>
<dbReference type="PANTHER" id="PTHR44757">
    <property type="entry name" value="DIGUANYLATE CYCLASE DGCP"/>
    <property type="match status" value="1"/>
</dbReference>
<evidence type="ECO:0000313" key="4">
    <source>
        <dbReference type="EMBL" id="NMN93699.1"/>
    </source>
</evidence>
<evidence type="ECO:0000259" key="2">
    <source>
        <dbReference type="PROSITE" id="PS50113"/>
    </source>
</evidence>
<dbReference type="SMART" id="SM00091">
    <property type="entry name" value="PAS"/>
    <property type="match status" value="1"/>
</dbReference>
<feature type="domain" description="GGDEF" evidence="3">
    <location>
        <begin position="300"/>
        <end position="434"/>
    </location>
</feature>
<dbReference type="SMART" id="SM00267">
    <property type="entry name" value="GGDEF"/>
    <property type="match status" value="1"/>
</dbReference>
<evidence type="ECO:0000259" key="3">
    <source>
        <dbReference type="PROSITE" id="PS50887"/>
    </source>
</evidence>
<proteinExistence type="predicted"/>
<dbReference type="Pfam" id="PF08448">
    <property type="entry name" value="PAS_4"/>
    <property type="match status" value="1"/>
</dbReference>
<gene>
    <name evidence="4" type="ORF">FGL95_01430</name>
</gene>
<dbReference type="InterPro" id="IPR000700">
    <property type="entry name" value="PAS-assoc_C"/>
</dbReference>
<dbReference type="PROSITE" id="PS50112">
    <property type="entry name" value="PAS"/>
    <property type="match status" value="1"/>
</dbReference>
<dbReference type="PROSITE" id="PS50113">
    <property type="entry name" value="PAC"/>
    <property type="match status" value="1"/>
</dbReference>
<dbReference type="CDD" id="cd01949">
    <property type="entry name" value="GGDEF"/>
    <property type="match status" value="1"/>
</dbReference>
<sequence length="437" mass="46572">MDRDEAMRRAKSWWSAVSDLGNVPLSTRDAQVVLADLIGELSAALDAENFDPTIAERAGATFVGMRLSNPKVLARSANVFAGLDRKVQSLIPDGVSNRSAALFGSFGHGYAAALRSSILADQHALHHAMSVARRQTQDALRLSDTRFRAVFEHAAVAIAIADTDGVLIDVNPALSTIFATRAEKLRGTKLSDHLHPDDRGRFDEVCAELVATGEGTVRVETRFPRKGKNDGWALFAITLIKGVDGHDDYVLASGEDVTDRRALQAELYDQARRDPLTGLPNRLLLREALDTAISSAAPTDRIGLCFLDLDGFKTINDRYGHGAGDRLLAAVASRLGKQAAENGYIVARLGGDEFIALIPVPAEPATVLAAAQGMIAALDEPFEVEDHKTTVSVSIGVLVPSVAGADPDKLLDSADAALYRAKADGGGVLFIHDPGNP</sequence>
<dbReference type="InterPro" id="IPR000160">
    <property type="entry name" value="GGDEF_dom"/>
</dbReference>
<feature type="domain" description="PAC" evidence="2">
    <location>
        <begin position="217"/>
        <end position="269"/>
    </location>
</feature>
<organism evidence="4 5">
    <name type="scientific">Antrihabitans stalactiti</name>
    <dbReference type="NCBI Taxonomy" id="2584121"/>
    <lineage>
        <taxon>Bacteria</taxon>
        <taxon>Bacillati</taxon>
        <taxon>Actinomycetota</taxon>
        <taxon>Actinomycetes</taxon>
        <taxon>Mycobacteriales</taxon>
        <taxon>Nocardiaceae</taxon>
        <taxon>Antrihabitans</taxon>
    </lineage>
</organism>
<dbReference type="InterPro" id="IPR052155">
    <property type="entry name" value="Biofilm_reg_signaling"/>
</dbReference>
<dbReference type="EMBL" id="VCQU01000001">
    <property type="protein sequence ID" value="NMN93699.1"/>
    <property type="molecule type" value="Genomic_DNA"/>
</dbReference>
<dbReference type="PROSITE" id="PS50887">
    <property type="entry name" value="GGDEF"/>
    <property type="match status" value="1"/>
</dbReference>
<dbReference type="NCBIfam" id="TIGR00254">
    <property type="entry name" value="GGDEF"/>
    <property type="match status" value="1"/>
</dbReference>
<reference evidence="4 5" key="2">
    <citation type="submission" date="2020-06" db="EMBL/GenBank/DDBJ databases">
        <title>Antribacter stalactiti gen. nov., sp. nov., a new member of the family Nacardiaceae isolated from a cave.</title>
        <authorList>
            <person name="Kim I.S."/>
        </authorList>
    </citation>
    <scope>NUCLEOTIDE SEQUENCE [LARGE SCALE GENOMIC DNA]</scope>
    <source>
        <strain evidence="4 5">YC2-7</strain>
    </source>
</reference>
<dbReference type="CDD" id="cd00130">
    <property type="entry name" value="PAS"/>
    <property type="match status" value="1"/>
</dbReference>
<dbReference type="InterPro" id="IPR029787">
    <property type="entry name" value="Nucleotide_cyclase"/>
</dbReference>
<keyword evidence="5" id="KW-1185">Reference proteome</keyword>
<dbReference type="AlphaFoldDB" id="A0A848K5M8"/>
<dbReference type="InterPro" id="IPR043128">
    <property type="entry name" value="Rev_trsase/Diguanyl_cyclase"/>
</dbReference>
<dbReference type="InterPro" id="IPR013656">
    <property type="entry name" value="PAS_4"/>
</dbReference>
<comment type="caution">
    <text evidence="4">The sequence shown here is derived from an EMBL/GenBank/DDBJ whole genome shotgun (WGS) entry which is preliminary data.</text>
</comment>
<accession>A0A848K5M8</accession>
<dbReference type="SUPFAM" id="SSF55073">
    <property type="entry name" value="Nucleotide cyclase"/>
    <property type="match status" value="1"/>
</dbReference>
<feature type="domain" description="PAS" evidence="1">
    <location>
        <begin position="143"/>
        <end position="213"/>
    </location>
</feature>